<comment type="cofactor">
    <cofactor evidence="2">
        <name>Mg(2+)</name>
        <dbReference type="ChEBI" id="CHEBI:18420"/>
    </cofactor>
</comment>
<dbReference type="GO" id="GO:0046872">
    <property type="term" value="F:metal ion binding"/>
    <property type="evidence" value="ECO:0007669"/>
    <property type="project" value="UniProtKB-KW"/>
</dbReference>
<keyword evidence="14" id="KW-1185">Reference proteome</keyword>
<evidence type="ECO:0000256" key="3">
    <source>
        <dbReference type="ARBA" id="ARBA00006559"/>
    </source>
</evidence>
<dbReference type="KEGG" id="pkz:C5L36_0A00270"/>
<dbReference type="GeneID" id="40381123"/>
<dbReference type="Pfam" id="PF04406">
    <property type="entry name" value="TP6A_N"/>
    <property type="match status" value="1"/>
</dbReference>
<keyword evidence="5" id="KW-0479">Metal-binding</keyword>
<dbReference type="EC" id="5.6.2.2" evidence="4"/>
<evidence type="ECO:0000259" key="12">
    <source>
        <dbReference type="Pfam" id="PF21180"/>
    </source>
</evidence>
<evidence type="ECO:0000256" key="6">
    <source>
        <dbReference type="ARBA" id="ARBA00022842"/>
    </source>
</evidence>
<sequence length="330" mass="36839">MEDFIVSCPMRIITLAPAYPPLDSISKCVQMIEHGIKSGTPIQLHLYSSPNKHKTIVNFPTVSYAGNRSFLIYFKILKLIHCQLLANELISKRQLYYLDVALFEKQGKVDKCVDIIASSLNAALVDLNIIPSQKGLVYGNLDVNGYTITKDNGSVLIPSIRHFKISFETMPDRIVILEKDAILSGLISKDRESQCLGNIILITGRGFPDRLTKSFIYQLTAHFPQIPVHGYFDADIHGFMIFQEYSSKPIEKNSIGPTAAVVAAPNLKLKGAKLLGDTDFLMINERDIILTISQLKIASVSNLTGNLREIQRSLFLNVKRELQLSDVLFG</sequence>
<dbReference type="InterPro" id="IPR036078">
    <property type="entry name" value="Spo11/TopoVI_A_sf"/>
</dbReference>
<name>A0A2U9QWM8_PICKU</name>
<dbReference type="Proteomes" id="UP000249293">
    <property type="component" value="Chromosome 1"/>
</dbReference>
<keyword evidence="6" id="KW-0460">Magnesium</keyword>
<accession>A0A2U9QWM8</accession>
<dbReference type="RefSeq" id="XP_029318890.1">
    <property type="nucleotide sequence ID" value="XM_029463030.1"/>
</dbReference>
<dbReference type="STRING" id="4909.A0A2U9QWM8"/>
<keyword evidence="8 10" id="KW-0238">DNA-binding</keyword>
<dbReference type="GO" id="GO:0003918">
    <property type="term" value="F:DNA topoisomerase type II (double strand cut, ATP-hydrolyzing) activity"/>
    <property type="evidence" value="ECO:0007669"/>
    <property type="project" value="UniProtKB-UniRule"/>
</dbReference>
<comment type="catalytic activity">
    <reaction evidence="1 10">
        <text>ATP-dependent breakage, passage and rejoining of double-stranded DNA.</text>
        <dbReference type="EC" id="5.6.2.2"/>
    </reaction>
</comment>
<dbReference type="InterPro" id="IPR002815">
    <property type="entry name" value="Spo11/TopoVI_A"/>
</dbReference>
<dbReference type="InterPro" id="IPR013049">
    <property type="entry name" value="Spo11/TopoVI_A_N"/>
</dbReference>
<keyword evidence="7 10" id="KW-0799">Topoisomerase</keyword>
<dbReference type="GO" id="GO:0007131">
    <property type="term" value="P:reciprocal meiotic recombination"/>
    <property type="evidence" value="ECO:0007669"/>
    <property type="project" value="TreeGrafter"/>
</dbReference>
<gene>
    <name evidence="13" type="ORF">C5L36_0A00270</name>
</gene>
<keyword evidence="9 10" id="KW-0413">Isomerase</keyword>
<organism evidence="13 14">
    <name type="scientific">Pichia kudriavzevii</name>
    <name type="common">Yeast</name>
    <name type="synonym">Issatchenkia orientalis</name>
    <dbReference type="NCBI Taxonomy" id="4909"/>
    <lineage>
        <taxon>Eukaryota</taxon>
        <taxon>Fungi</taxon>
        <taxon>Dikarya</taxon>
        <taxon>Ascomycota</taxon>
        <taxon>Saccharomycotina</taxon>
        <taxon>Pichiomycetes</taxon>
        <taxon>Pichiales</taxon>
        <taxon>Pichiaceae</taxon>
        <taxon>Pichia</taxon>
    </lineage>
</organism>
<proteinExistence type="inferred from homology"/>
<evidence type="ECO:0000259" key="11">
    <source>
        <dbReference type="Pfam" id="PF04406"/>
    </source>
</evidence>
<dbReference type="PANTHER" id="PTHR10848:SF0">
    <property type="entry name" value="MEIOTIC RECOMBINATION PROTEIN SPO11"/>
    <property type="match status" value="1"/>
</dbReference>
<evidence type="ECO:0000313" key="13">
    <source>
        <dbReference type="EMBL" id="AWU73413.1"/>
    </source>
</evidence>
<protein>
    <recommendedName>
        <fullName evidence="4">DNA topoisomerase (ATP-hydrolyzing)</fullName>
        <ecNumber evidence="4">5.6.2.2</ecNumber>
    </recommendedName>
</protein>
<dbReference type="InterPro" id="IPR036388">
    <property type="entry name" value="WH-like_DNA-bd_sf"/>
</dbReference>
<dbReference type="OrthoDB" id="5377392at2759"/>
<dbReference type="Gene3D" id="1.10.10.10">
    <property type="entry name" value="Winged helix-like DNA-binding domain superfamily/Winged helix DNA-binding domain"/>
    <property type="match status" value="1"/>
</dbReference>
<dbReference type="InterPro" id="IPR034136">
    <property type="entry name" value="TOPRIM_Topo6A/Spo11"/>
</dbReference>
<evidence type="ECO:0000256" key="4">
    <source>
        <dbReference type="ARBA" id="ARBA00012895"/>
    </source>
</evidence>
<dbReference type="GO" id="GO:0003677">
    <property type="term" value="F:DNA binding"/>
    <property type="evidence" value="ECO:0007669"/>
    <property type="project" value="UniProtKB-UniRule"/>
</dbReference>
<dbReference type="EMBL" id="CP028773">
    <property type="protein sequence ID" value="AWU73413.1"/>
    <property type="molecule type" value="Genomic_DNA"/>
</dbReference>
<evidence type="ECO:0000256" key="10">
    <source>
        <dbReference type="PROSITE-ProRule" id="PRU01385"/>
    </source>
</evidence>
<dbReference type="PANTHER" id="PTHR10848">
    <property type="entry name" value="MEIOTIC RECOMBINATION PROTEIN SPO11"/>
    <property type="match status" value="1"/>
</dbReference>
<dbReference type="GO" id="GO:0005524">
    <property type="term" value="F:ATP binding"/>
    <property type="evidence" value="ECO:0007669"/>
    <property type="project" value="InterPro"/>
</dbReference>
<dbReference type="PRINTS" id="PR01550">
    <property type="entry name" value="TOP6AFAMILY"/>
</dbReference>
<evidence type="ECO:0000256" key="8">
    <source>
        <dbReference type="ARBA" id="ARBA00023125"/>
    </source>
</evidence>
<feature type="domain" description="Topoisomerase 6 subunit A/Spo11 TOPRIM" evidence="12">
    <location>
        <begin position="174"/>
        <end position="247"/>
    </location>
</feature>
<dbReference type="Gene3D" id="3.40.1360.10">
    <property type="match status" value="1"/>
</dbReference>
<feature type="domain" description="Spo11/DNA topoisomerase VI subunit A N-terminal" evidence="11">
    <location>
        <begin position="68"/>
        <end position="129"/>
    </location>
</feature>
<evidence type="ECO:0000256" key="1">
    <source>
        <dbReference type="ARBA" id="ARBA00000185"/>
    </source>
</evidence>
<dbReference type="GO" id="GO:0000228">
    <property type="term" value="C:nuclear chromosome"/>
    <property type="evidence" value="ECO:0007669"/>
    <property type="project" value="TreeGrafter"/>
</dbReference>
<dbReference type="VEuPathDB" id="FungiDB:C5L36_0A00270"/>
<dbReference type="GO" id="GO:0000706">
    <property type="term" value="P:meiotic DNA double-strand break processing"/>
    <property type="evidence" value="ECO:0007669"/>
    <property type="project" value="TreeGrafter"/>
</dbReference>
<dbReference type="GO" id="GO:0042138">
    <property type="term" value="P:meiotic DNA double-strand break formation"/>
    <property type="evidence" value="ECO:0007669"/>
    <property type="project" value="TreeGrafter"/>
</dbReference>
<comment type="similarity">
    <text evidence="3 10">Belongs to the TOP6A family.</text>
</comment>
<feature type="active site" description="O-(5'-phospho-DNA)-tyrosine intermediate" evidence="10">
    <location>
        <position position="97"/>
    </location>
</feature>
<dbReference type="Pfam" id="PF21180">
    <property type="entry name" value="TOP6A-Spo11_Toprim"/>
    <property type="match status" value="1"/>
</dbReference>
<evidence type="ECO:0000256" key="5">
    <source>
        <dbReference type="ARBA" id="ARBA00022723"/>
    </source>
</evidence>
<reference evidence="13 14" key="1">
    <citation type="submission" date="2018-06" db="EMBL/GenBank/DDBJ databases">
        <title>Population genomics shows no distinction between pathogenic Candida krusei and environmental Pichia kudriavzevii: One species, four names.</title>
        <authorList>
            <person name="Douglass A.P."/>
            <person name="Offei B."/>
            <person name="Braun-Galleani S."/>
            <person name="Coughlan A.Y."/>
            <person name="Martos A."/>
            <person name="Ortiz-Merino R.A."/>
            <person name="Byrne K.P."/>
            <person name="Wolfe K.H."/>
        </authorList>
    </citation>
    <scope>NUCLEOTIDE SEQUENCE [LARGE SCALE GENOMIC DNA]</scope>
    <source>
        <strain evidence="13 14">CBS573</strain>
    </source>
</reference>
<dbReference type="PROSITE" id="PS52041">
    <property type="entry name" value="TOPO_IIB"/>
    <property type="match status" value="1"/>
</dbReference>
<evidence type="ECO:0000256" key="9">
    <source>
        <dbReference type="ARBA" id="ARBA00023235"/>
    </source>
</evidence>
<dbReference type="AlphaFoldDB" id="A0A2U9QWM8"/>
<evidence type="ECO:0000256" key="2">
    <source>
        <dbReference type="ARBA" id="ARBA00001946"/>
    </source>
</evidence>
<evidence type="ECO:0000256" key="7">
    <source>
        <dbReference type="ARBA" id="ARBA00023029"/>
    </source>
</evidence>
<evidence type="ECO:0000313" key="14">
    <source>
        <dbReference type="Proteomes" id="UP000249293"/>
    </source>
</evidence>
<dbReference type="SUPFAM" id="SSF56726">
    <property type="entry name" value="DNA topoisomerase IV, alpha subunit"/>
    <property type="match status" value="1"/>
</dbReference>